<sequence>MKFSDMKIVSIDDNENNLYLIEAICSEMNLSVISFSESLDALMYILQNQVDLIITDYMMPNLNGLDFIKEYRNSNKVVPIIMITAAGDDERIHKEAFELGANDFLSKPINSVLFQARVLNLLTNHRNRILLENKAKFLEDEVQKATERLIIREHETLQILGKTAEYKDPETASHVARVSNYSKLLAKEYGLSEEEQEIVFYAAPFHDLGKVGIEDKILLKPAKLDEDEFEIMKTHAQIGYEILKDSQSEYLKAGAIIALSHHEKYNGKGYPKGLKGEDIHIYGRIVAIADVFDALTSIRPYKRAWSFNEAVEFLKEEKGRHFDPKMVDIFINNLDKIENIYNSFKEDV</sequence>
<dbReference type="Pfam" id="PF00072">
    <property type="entry name" value="Response_reg"/>
    <property type="match status" value="1"/>
</dbReference>
<dbReference type="EMBL" id="PDKJ01000007">
    <property type="protein sequence ID" value="RXJ67936.1"/>
    <property type="molecule type" value="Genomic_DNA"/>
</dbReference>
<evidence type="ECO:0000256" key="3">
    <source>
        <dbReference type="SAM" id="Coils"/>
    </source>
</evidence>
<dbReference type="Gene3D" id="3.40.50.2300">
    <property type="match status" value="1"/>
</dbReference>
<dbReference type="Gene3D" id="1.10.3210.10">
    <property type="entry name" value="Hypothetical protein af1432"/>
    <property type="match status" value="1"/>
</dbReference>
<evidence type="ECO:0000313" key="6">
    <source>
        <dbReference type="EMBL" id="RXJ67936.1"/>
    </source>
</evidence>
<dbReference type="InterPro" id="IPR011006">
    <property type="entry name" value="CheY-like_superfamily"/>
</dbReference>
<organism evidence="6 7">
    <name type="scientific">Halarcobacter ebronensis</name>
    <dbReference type="NCBI Taxonomy" id="1462615"/>
    <lineage>
        <taxon>Bacteria</taxon>
        <taxon>Pseudomonadati</taxon>
        <taxon>Campylobacterota</taxon>
        <taxon>Epsilonproteobacteria</taxon>
        <taxon>Campylobacterales</taxon>
        <taxon>Arcobacteraceae</taxon>
        <taxon>Halarcobacter</taxon>
    </lineage>
</organism>
<feature type="modified residue" description="4-aspartylphosphate" evidence="2">
    <location>
        <position position="56"/>
    </location>
</feature>
<reference evidence="6 7" key="1">
    <citation type="submission" date="2017-10" db="EMBL/GenBank/DDBJ databases">
        <title>Genomics of the genus Arcobacter.</title>
        <authorList>
            <person name="Perez-Cataluna A."/>
            <person name="Figueras M.J."/>
        </authorList>
    </citation>
    <scope>NUCLEOTIDE SEQUENCE [LARGE SCALE GENOMIC DNA]</scope>
    <source>
        <strain evidence="6 7">CECT 8993</strain>
    </source>
</reference>
<keyword evidence="1" id="KW-0378">Hydrolase</keyword>
<dbReference type="GO" id="GO:0000160">
    <property type="term" value="P:phosphorelay signal transduction system"/>
    <property type="evidence" value="ECO:0007669"/>
    <property type="project" value="InterPro"/>
</dbReference>
<comment type="caution">
    <text evidence="6">The sequence shown here is derived from an EMBL/GenBank/DDBJ whole genome shotgun (WGS) entry which is preliminary data.</text>
</comment>
<dbReference type="RefSeq" id="WP_128981267.1">
    <property type="nucleotide sequence ID" value="NZ_PDKJ01000007.1"/>
</dbReference>
<evidence type="ECO:0000259" key="4">
    <source>
        <dbReference type="PROSITE" id="PS50110"/>
    </source>
</evidence>
<dbReference type="SMART" id="SM00448">
    <property type="entry name" value="REC"/>
    <property type="match status" value="1"/>
</dbReference>
<dbReference type="InterPro" id="IPR052020">
    <property type="entry name" value="Cyclic_di-GMP/3'3'-cGAMP_PDE"/>
</dbReference>
<evidence type="ECO:0000256" key="1">
    <source>
        <dbReference type="ARBA" id="ARBA00022801"/>
    </source>
</evidence>
<dbReference type="InterPro" id="IPR037522">
    <property type="entry name" value="HD_GYP_dom"/>
</dbReference>
<feature type="domain" description="Response regulatory" evidence="4">
    <location>
        <begin position="7"/>
        <end position="122"/>
    </location>
</feature>
<evidence type="ECO:0000313" key="7">
    <source>
        <dbReference type="Proteomes" id="UP000290172"/>
    </source>
</evidence>
<dbReference type="InterPro" id="IPR003607">
    <property type="entry name" value="HD/PDEase_dom"/>
</dbReference>
<proteinExistence type="predicted"/>
<dbReference type="AlphaFoldDB" id="A0A4Q0YC43"/>
<evidence type="ECO:0000259" key="5">
    <source>
        <dbReference type="PROSITE" id="PS51832"/>
    </source>
</evidence>
<dbReference type="PANTHER" id="PTHR45228:SF1">
    <property type="entry name" value="CYCLIC DI-GMP PHOSPHODIESTERASE TM_0186"/>
    <property type="match status" value="1"/>
</dbReference>
<dbReference type="SUPFAM" id="SSF109604">
    <property type="entry name" value="HD-domain/PDEase-like"/>
    <property type="match status" value="1"/>
</dbReference>
<dbReference type="PANTHER" id="PTHR45228">
    <property type="entry name" value="CYCLIC DI-GMP PHOSPHODIESTERASE TM_0186-RELATED"/>
    <property type="match status" value="1"/>
</dbReference>
<dbReference type="PROSITE" id="PS50110">
    <property type="entry name" value="RESPONSE_REGULATORY"/>
    <property type="match status" value="1"/>
</dbReference>
<dbReference type="PROSITE" id="PS51832">
    <property type="entry name" value="HD_GYP"/>
    <property type="match status" value="1"/>
</dbReference>
<dbReference type="Proteomes" id="UP000290172">
    <property type="component" value="Unassembled WGS sequence"/>
</dbReference>
<name>A0A4Q0YC43_9BACT</name>
<accession>A0A4Q0YC43</accession>
<protein>
    <submittedName>
        <fullName evidence="6">Two-component system response regulator</fullName>
    </submittedName>
</protein>
<dbReference type="InterPro" id="IPR001789">
    <property type="entry name" value="Sig_transdc_resp-reg_receiver"/>
</dbReference>
<keyword evidence="2" id="KW-0597">Phosphoprotein</keyword>
<dbReference type="SMART" id="SM00471">
    <property type="entry name" value="HDc"/>
    <property type="match status" value="1"/>
</dbReference>
<dbReference type="SUPFAM" id="SSF52172">
    <property type="entry name" value="CheY-like"/>
    <property type="match status" value="1"/>
</dbReference>
<dbReference type="Pfam" id="PF13487">
    <property type="entry name" value="HD_5"/>
    <property type="match status" value="1"/>
</dbReference>
<evidence type="ECO:0000256" key="2">
    <source>
        <dbReference type="PROSITE-ProRule" id="PRU00169"/>
    </source>
</evidence>
<feature type="domain" description="HD-GYP" evidence="5">
    <location>
        <begin position="149"/>
        <end position="346"/>
    </location>
</feature>
<dbReference type="CDD" id="cd00077">
    <property type="entry name" value="HDc"/>
    <property type="match status" value="1"/>
</dbReference>
<dbReference type="FunFam" id="1.10.3210.10:FF:000018">
    <property type="entry name" value="Two-component system response regulator"/>
    <property type="match status" value="1"/>
</dbReference>
<feature type="coiled-coil region" evidence="3">
    <location>
        <begin position="128"/>
        <end position="155"/>
    </location>
</feature>
<gene>
    <name evidence="6" type="ORF">CRV08_08965</name>
</gene>
<dbReference type="GO" id="GO:0004112">
    <property type="term" value="F:cyclic-nucleotide phosphodiesterase activity"/>
    <property type="evidence" value="ECO:0007669"/>
    <property type="project" value="UniProtKB-ARBA"/>
</dbReference>
<dbReference type="GO" id="GO:0009214">
    <property type="term" value="P:cyclic nucleotide catabolic process"/>
    <property type="evidence" value="ECO:0007669"/>
    <property type="project" value="UniProtKB-ARBA"/>
</dbReference>
<keyword evidence="3" id="KW-0175">Coiled coil</keyword>